<dbReference type="UniPathway" id="UPA00079"/>
<dbReference type="UniPathway" id="UPA01057">
    <property type="reaction ID" value="UER00165"/>
</dbReference>
<dbReference type="InterPro" id="IPR010197">
    <property type="entry name" value="OSBS/NAAAR"/>
</dbReference>
<comment type="cofactor">
    <cofactor evidence="1">
        <name>a divalent metal cation</name>
        <dbReference type="ChEBI" id="CHEBI:60240"/>
    </cofactor>
</comment>
<dbReference type="EC" id="4.2.1.113" evidence="5 6"/>
<evidence type="ECO:0000256" key="3">
    <source>
        <dbReference type="ARBA" id="ARBA00022842"/>
    </source>
</evidence>
<keyword evidence="4 8" id="KW-0456">Lyase</keyword>
<dbReference type="SFLD" id="SFLDF00009">
    <property type="entry name" value="o-succinylbenzoate_synthase"/>
    <property type="match status" value="1"/>
</dbReference>
<accession>A0A6C7E4R0</accession>
<reference evidence="8 9" key="1">
    <citation type="journal article" date="2013" name="Int. J. Syst. Evol. Microbiol.">
        <title>Ilumatobacter nonamiense sp. nov. and Ilumatobacter coccineum sp. nov., isolated from seashore sand.</title>
        <authorList>
            <person name="Matsumoto A."/>
            <person name="Kasai H."/>
            <person name="Matsuo Y."/>
            <person name="Shizuri Y."/>
            <person name="Ichikawa N."/>
            <person name="Fujita N."/>
            <person name="Omura S."/>
            <person name="Takahashi Y."/>
        </authorList>
    </citation>
    <scope>NUCLEOTIDE SEQUENCE [LARGE SCALE GENOMIC DNA]</scope>
    <source>
        <strain evidence="9">NBRC 103263 / KCTC 29153 / YM16-304</strain>
    </source>
</reference>
<dbReference type="SMART" id="SM00922">
    <property type="entry name" value="MR_MLE"/>
    <property type="match status" value="1"/>
</dbReference>
<evidence type="ECO:0000313" key="8">
    <source>
        <dbReference type="EMBL" id="BAN01581.1"/>
    </source>
</evidence>
<keyword evidence="2" id="KW-0479">Metal-binding</keyword>
<gene>
    <name evidence="8" type="primary">menC</name>
    <name evidence="8" type="ORF">YM304_12670</name>
</gene>
<evidence type="ECO:0000256" key="5">
    <source>
        <dbReference type="ARBA" id="ARBA00029491"/>
    </source>
</evidence>
<dbReference type="Gene3D" id="3.20.20.120">
    <property type="entry name" value="Enolase-like C-terminal domain"/>
    <property type="match status" value="1"/>
</dbReference>
<dbReference type="GO" id="GO:0016854">
    <property type="term" value="F:racemase and epimerase activity"/>
    <property type="evidence" value="ECO:0007669"/>
    <property type="project" value="UniProtKB-ARBA"/>
</dbReference>
<dbReference type="EMBL" id="AP012057">
    <property type="protein sequence ID" value="BAN01581.1"/>
    <property type="molecule type" value="Genomic_DNA"/>
</dbReference>
<keyword evidence="3" id="KW-0460">Magnesium</keyword>
<dbReference type="PANTHER" id="PTHR48073">
    <property type="entry name" value="O-SUCCINYLBENZOATE SYNTHASE-RELATED"/>
    <property type="match status" value="1"/>
</dbReference>
<dbReference type="Proteomes" id="UP000011863">
    <property type="component" value="Chromosome"/>
</dbReference>
<dbReference type="SFLD" id="SFLDS00001">
    <property type="entry name" value="Enolase"/>
    <property type="match status" value="1"/>
</dbReference>
<evidence type="ECO:0000256" key="2">
    <source>
        <dbReference type="ARBA" id="ARBA00022723"/>
    </source>
</evidence>
<dbReference type="NCBIfam" id="TIGR01928">
    <property type="entry name" value="menC_lowGC_arch"/>
    <property type="match status" value="1"/>
</dbReference>
<sequence length="381" mass="41007">MSGLEPGRVERVELRRIALPLVSPFRTSFGVERERDILLVRVDWRSTDGSSTEGWGECVALTEPTYSPEYVDGAQHVITEHLLGRLLTGDDLHASDVATRLATLHGHPMAKGALEMALLDAQLRAAGVSFGDHIGATATTIPSGVSVGIHDDVDDLLATVQRYVDDGYVRIKLKIEPGADIEHVAAVRELIGPDMPLQVDANTAYTRTDGRHLARLDEFDMLLIEQPLPEHDIIGHARLADEVETPICLDESLVSASGTADAIELGACEIANIKPGRVGGYLEAVRIHDLCVDRGVPVWCGGMLETGIGRAANAMLAALPGFTLPGDISASTRFYERDIVVDPITITDGHVTVPRSPGFGFEIDHAFLDSVTTSTATITRD</sequence>
<dbReference type="InterPro" id="IPR013341">
    <property type="entry name" value="Mandelate_racemase_N_dom"/>
</dbReference>
<keyword evidence="9" id="KW-1185">Reference proteome</keyword>
<evidence type="ECO:0000256" key="1">
    <source>
        <dbReference type="ARBA" id="ARBA00001968"/>
    </source>
</evidence>
<proteinExistence type="predicted"/>
<dbReference type="SUPFAM" id="SSF54826">
    <property type="entry name" value="Enolase N-terminal domain-like"/>
    <property type="match status" value="1"/>
</dbReference>
<dbReference type="AlphaFoldDB" id="A0A6C7E4R0"/>
<dbReference type="RefSeq" id="WP_015440828.1">
    <property type="nucleotide sequence ID" value="NC_020520.1"/>
</dbReference>
<feature type="domain" description="Mandelate racemase/muconate lactonizing enzyme C-terminal" evidence="7">
    <location>
        <begin position="153"/>
        <end position="246"/>
    </location>
</feature>
<dbReference type="Pfam" id="PF02746">
    <property type="entry name" value="MR_MLE_N"/>
    <property type="match status" value="1"/>
</dbReference>
<dbReference type="SUPFAM" id="SSF51604">
    <property type="entry name" value="Enolase C-terminal domain-like"/>
    <property type="match status" value="1"/>
</dbReference>
<dbReference type="Pfam" id="PF13378">
    <property type="entry name" value="MR_MLE_C"/>
    <property type="match status" value="1"/>
</dbReference>
<evidence type="ECO:0000256" key="4">
    <source>
        <dbReference type="ARBA" id="ARBA00023239"/>
    </source>
</evidence>
<dbReference type="CDD" id="cd03317">
    <property type="entry name" value="NAAAR"/>
    <property type="match status" value="1"/>
</dbReference>
<dbReference type="GO" id="GO:0009234">
    <property type="term" value="P:menaquinone biosynthetic process"/>
    <property type="evidence" value="ECO:0007669"/>
    <property type="project" value="UniProtKB-UniRule"/>
</dbReference>
<dbReference type="PANTHER" id="PTHR48073:SF5">
    <property type="entry name" value="O-SUCCINYLBENZOATE SYNTHASE"/>
    <property type="match status" value="1"/>
</dbReference>
<dbReference type="GO" id="GO:0043748">
    <property type="term" value="F:O-succinylbenzoate synthase activity"/>
    <property type="evidence" value="ECO:0007669"/>
    <property type="project" value="UniProtKB-EC"/>
</dbReference>
<evidence type="ECO:0000256" key="6">
    <source>
        <dbReference type="NCBIfam" id="TIGR01928"/>
    </source>
</evidence>
<organism evidence="8 9">
    <name type="scientific">Ilumatobacter coccineus (strain NBRC 103263 / KCTC 29153 / YM16-304)</name>
    <dbReference type="NCBI Taxonomy" id="1313172"/>
    <lineage>
        <taxon>Bacteria</taxon>
        <taxon>Bacillati</taxon>
        <taxon>Actinomycetota</taxon>
        <taxon>Acidimicrobiia</taxon>
        <taxon>Acidimicrobiales</taxon>
        <taxon>Ilumatobacteraceae</taxon>
        <taxon>Ilumatobacter</taxon>
    </lineage>
</organism>
<protein>
    <recommendedName>
        <fullName evidence="5 6">o-succinylbenzoate synthase</fullName>
        <ecNumber evidence="5 6">4.2.1.113</ecNumber>
    </recommendedName>
</protein>
<name>A0A6C7E4R0_ILUCY</name>
<evidence type="ECO:0000259" key="7">
    <source>
        <dbReference type="SMART" id="SM00922"/>
    </source>
</evidence>
<dbReference type="SFLD" id="SFLDG00180">
    <property type="entry name" value="muconate_cycloisomerase"/>
    <property type="match status" value="1"/>
</dbReference>
<dbReference type="InterPro" id="IPR036849">
    <property type="entry name" value="Enolase-like_C_sf"/>
</dbReference>
<dbReference type="KEGG" id="aym:YM304_12670"/>
<dbReference type="GO" id="GO:0046872">
    <property type="term" value="F:metal ion binding"/>
    <property type="evidence" value="ECO:0007669"/>
    <property type="project" value="UniProtKB-KW"/>
</dbReference>
<dbReference type="InterPro" id="IPR029065">
    <property type="entry name" value="Enolase_C-like"/>
</dbReference>
<dbReference type="InterPro" id="IPR029017">
    <property type="entry name" value="Enolase-like_N"/>
</dbReference>
<evidence type="ECO:0000313" key="9">
    <source>
        <dbReference type="Proteomes" id="UP000011863"/>
    </source>
</evidence>
<dbReference type="Gene3D" id="3.30.390.10">
    <property type="entry name" value="Enolase-like, N-terminal domain"/>
    <property type="match status" value="1"/>
</dbReference>
<dbReference type="InterPro" id="IPR013342">
    <property type="entry name" value="Mandelate_racemase_C"/>
</dbReference>